<dbReference type="RefSeq" id="WP_158764962.1">
    <property type="nucleotide sequence ID" value="NZ_CP047045.1"/>
</dbReference>
<dbReference type="KEGG" id="tsv:DSM104635_00804"/>
<dbReference type="GO" id="GO:0008983">
    <property type="term" value="F:protein-glutamate O-methyltransferase activity"/>
    <property type="evidence" value="ECO:0007669"/>
    <property type="project" value="UniProtKB-EC"/>
</dbReference>
<evidence type="ECO:0000259" key="1">
    <source>
        <dbReference type="PROSITE" id="PS50123"/>
    </source>
</evidence>
<dbReference type="InterPro" id="IPR029063">
    <property type="entry name" value="SAM-dependent_MTases_sf"/>
</dbReference>
<reference evidence="3" key="1">
    <citation type="submission" date="2019-12" db="EMBL/GenBank/DDBJ databases">
        <title>Complete genome of Terracaulis silvestris 0127_4.</title>
        <authorList>
            <person name="Vieira S."/>
            <person name="Riedel T."/>
            <person name="Sproer C."/>
            <person name="Pascual J."/>
            <person name="Boedeker C."/>
            <person name="Overmann J."/>
        </authorList>
    </citation>
    <scope>NUCLEOTIDE SEQUENCE [LARGE SCALE GENOMIC DNA]</scope>
    <source>
        <strain evidence="3">0127_4</strain>
    </source>
</reference>
<dbReference type="Pfam" id="PF01739">
    <property type="entry name" value="CheR"/>
    <property type="match status" value="1"/>
</dbReference>
<dbReference type="AlphaFoldDB" id="A0A6I6ML69"/>
<dbReference type="PROSITE" id="PS50123">
    <property type="entry name" value="CHER"/>
    <property type="match status" value="1"/>
</dbReference>
<accession>A0A6I6ML69</accession>
<evidence type="ECO:0000313" key="3">
    <source>
        <dbReference type="Proteomes" id="UP000431269"/>
    </source>
</evidence>
<feature type="domain" description="CheR-type methyltransferase" evidence="1">
    <location>
        <begin position="1"/>
        <end position="250"/>
    </location>
</feature>
<keyword evidence="3" id="KW-1185">Reference proteome</keyword>
<dbReference type="InterPro" id="IPR000780">
    <property type="entry name" value="CheR_MeTrfase"/>
</dbReference>
<dbReference type="SUPFAM" id="SSF53335">
    <property type="entry name" value="S-adenosyl-L-methionine-dependent methyltransferases"/>
    <property type="match status" value="1"/>
</dbReference>
<dbReference type="Gene3D" id="3.40.50.150">
    <property type="entry name" value="Vaccinia Virus protein VP39"/>
    <property type="match status" value="1"/>
</dbReference>
<dbReference type="InterPro" id="IPR022642">
    <property type="entry name" value="CheR_C"/>
</dbReference>
<gene>
    <name evidence="2" type="primary">cheR</name>
    <name evidence="2" type="ORF">DSM104635_00804</name>
</gene>
<protein>
    <submittedName>
        <fullName evidence="2">Chemotaxis protein methyltransferase</fullName>
        <ecNumber evidence="2">2.1.1.80</ecNumber>
    </submittedName>
</protein>
<dbReference type="InterPro" id="IPR050903">
    <property type="entry name" value="Bact_Chemotaxis_MeTrfase"/>
</dbReference>
<keyword evidence="2" id="KW-0489">Methyltransferase</keyword>
<dbReference type="SMART" id="SM00138">
    <property type="entry name" value="MeTrc"/>
    <property type="match status" value="1"/>
</dbReference>
<keyword evidence="2" id="KW-0808">Transferase</keyword>
<organism evidence="2 3">
    <name type="scientific">Terricaulis silvestris</name>
    <dbReference type="NCBI Taxonomy" id="2686094"/>
    <lineage>
        <taxon>Bacteria</taxon>
        <taxon>Pseudomonadati</taxon>
        <taxon>Pseudomonadota</taxon>
        <taxon>Alphaproteobacteria</taxon>
        <taxon>Caulobacterales</taxon>
        <taxon>Caulobacteraceae</taxon>
        <taxon>Terricaulis</taxon>
    </lineage>
</organism>
<dbReference type="GO" id="GO:0032259">
    <property type="term" value="P:methylation"/>
    <property type="evidence" value="ECO:0007669"/>
    <property type="project" value="UniProtKB-KW"/>
</dbReference>
<dbReference type="EC" id="2.1.1.80" evidence="2"/>
<dbReference type="EMBL" id="CP047045">
    <property type="protein sequence ID" value="QGZ93988.1"/>
    <property type="molecule type" value="Genomic_DNA"/>
</dbReference>
<sequence>MLNEAEIAMVGREVKTRTGAVITREMAGAVEIKLTPLSRREGFGTVHELISAARIRPDGALWNAVADHLAQSDTRFFRDRAIFENLRNDILPTALLRRGHERVRIWSAGCSTGQEPYSIAMIVEDMRAEGKNPAIELVATDASERLLDKARSGLYTQFEVQRGLPIRKLIAHFEKAGDLWRISDRLRASVRFEAINLMKHPGALGQFDIIMLAHVLPSFDLAMRAEVATRVIDALAPGGALILGAGETLPEGCVDVTITNGIVTREKNARAAA</sequence>
<dbReference type="Proteomes" id="UP000431269">
    <property type="component" value="Chromosome"/>
</dbReference>
<dbReference type="PRINTS" id="PR00996">
    <property type="entry name" value="CHERMTFRASE"/>
</dbReference>
<proteinExistence type="predicted"/>
<dbReference type="PANTHER" id="PTHR24422:SF21">
    <property type="entry name" value="CHEMOTAXIS PROTEIN METHYLTRANSFERASE 1"/>
    <property type="match status" value="1"/>
</dbReference>
<dbReference type="PANTHER" id="PTHR24422">
    <property type="entry name" value="CHEMOTAXIS PROTEIN METHYLTRANSFERASE"/>
    <property type="match status" value="1"/>
</dbReference>
<evidence type="ECO:0000313" key="2">
    <source>
        <dbReference type="EMBL" id="QGZ93988.1"/>
    </source>
</evidence>
<name>A0A6I6ML69_9CAUL</name>